<dbReference type="EMBL" id="JH767581">
    <property type="protein sequence ID" value="EON66600.1"/>
    <property type="molecule type" value="Genomic_DNA"/>
</dbReference>
<proteinExistence type="inferred from homology"/>
<keyword evidence="3 6" id="KW-0479">Metal-binding</keyword>
<evidence type="ECO:0000259" key="7">
    <source>
        <dbReference type="SMART" id="SM00829"/>
    </source>
</evidence>
<dbReference type="eggNOG" id="KOG0024">
    <property type="taxonomic scope" value="Eukaryota"/>
</dbReference>
<evidence type="ECO:0000256" key="1">
    <source>
        <dbReference type="ARBA" id="ARBA00001947"/>
    </source>
</evidence>
<reference evidence="9" key="1">
    <citation type="submission" date="2012-06" db="EMBL/GenBank/DDBJ databases">
        <title>The genome sequence of Coniosporium apollinis CBS 100218.</title>
        <authorList>
            <consortium name="The Broad Institute Genome Sequencing Platform"/>
            <person name="Cuomo C."/>
            <person name="Gorbushina A."/>
            <person name="Noack S."/>
            <person name="Walker B."/>
            <person name="Young S.K."/>
            <person name="Zeng Q."/>
            <person name="Gargeya S."/>
            <person name="Fitzgerald M."/>
            <person name="Haas B."/>
            <person name="Abouelleil A."/>
            <person name="Alvarado L."/>
            <person name="Arachchi H.M."/>
            <person name="Berlin A.M."/>
            <person name="Chapman S.B."/>
            <person name="Goldberg J."/>
            <person name="Griggs A."/>
            <person name="Gujja S."/>
            <person name="Hansen M."/>
            <person name="Howarth C."/>
            <person name="Imamovic A."/>
            <person name="Larimer J."/>
            <person name="McCowan C."/>
            <person name="Montmayeur A."/>
            <person name="Murphy C."/>
            <person name="Neiman D."/>
            <person name="Pearson M."/>
            <person name="Priest M."/>
            <person name="Roberts A."/>
            <person name="Saif S."/>
            <person name="Shea T."/>
            <person name="Sisk P."/>
            <person name="Sykes S."/>
            <person name="Wortman J."/>
            <person name="Nusbaum C."/>
            <person name="Birren B."/>
        </authorList>
    </citation>
    <scope>NUCLEOTIDE SEQUENCE [LARGE SCALE GENOMIC DNA]</scope>
    <source>
        <strain evidence="9">CBS 100218</strain>
    </source>
</reference>
<dbReference type="SUPFAM" id="SSF51735">
    <property type="entry name" value="NAD(P)-binding Rossmann-fold domains"/>
    <property type="match status" value="1"/>
</dbReference>
<evidence type="ECO:0000256" key="5">
    <source>
        <dbReference type="ARBA" id="ARBA00023002"/>
    </source>
</evidence>
<dbReference type="InterPro" id="IPR013154">
    <property type="entry name" value="ADH-like_N"/>
</dbReference>
<evidence type="ECO:0000256" key="4">
    <source>
        <dbReference type="ARBA" id="ARBA00022833"/>
    </source>
</evidence>
<dbReference type="GeneID" id="19903157"/>
<comment type="cofactor">
    <cofactor evidence="1 6">
        <name>Zn(2+)</name>
        <dbReference type="ChEBI" id="CHEBI:29105"/>
    </cofactor>
</comment>
<name>R7YXG4_CONA1</name>
<organism evidence="8 9">
    <name type="scientific">Coniosporium apollinis (strain CBS 100218)</name>
    <name type="common">Rock-inhabiting black yeast</name>
    <dbReference type="NCBI Taxonomy" id="1168221"/>
    <lineage>
        <taxon>Eukaryota</taxon>
        <taxon>Fungi</taxon>
        <taxon>Dikarya</taxon>
        <taxon>Ascomycota</taxon>
        <taxon>Pezizomycotina</taxon>
        <taxon>Dothideomycetes</taxon>
        <taxon>Dothideomycetes incertae sedis</taxon>
        <taxon>Coniosporium</taxon>
    </lineage>
</organism>
<dbReference type="STRING" id="1168221.R7YXG4"/>
<dbReference type="GO" id="GO:0005737">
    <property type="term" value="C:cytoplasm"/>
    <property type="evidence" value="ECO:0007669"/>
    <property type="project" value="TreeGrafter"/>
</dbReference>
<dbReference type="InterPro" id="IPR013149">
    <property type="entry name" value="ADH-like_C"/>
</dbReference>
<keyword evidence="9" id="KW-1185">Reference proteome</keyword>
<keyword evidence="4 6" id="KW-0862">Zinc</keyword>
<dbReference type="InterPro" id="IPR020843">
    <property type="entry name" value="ER"/>
</dbReference>
<dbReference type="GO" id="GO:0034079">
    <property type="term" value="P:butanediol biosynthetic process"/>
    <property type="evidence" value="ECO:0007669"/>
    <property type="project" value="TreeGrafter"/>
</dbReference>
<evidence type="ECO:0000256" key="2">
    <source>
        <dbReference type="ARBA" id="ARBA00008072"/>
    </source>
</evidence>
<dbReference type="Proteomes" id="UP000016924">
    <property type="component" value="Unassembled WGS sequence"/>
</dbReference>
<evidence type="ECO:0000313" key="9">
    <source>
        <dbReference type="Proteomes" id="UP000016924"/>
    </source>
</evidence>
<dbReference type="GO" id="GO:0008270">
    <property type="term" value="F:zinc ion binding"/>
    <property type="evidence" value="ECO:0007669"/>
    <property type="project" value="InterPro"/>
</dbReference>
<evidence type="ECO:0000256" key="3">
    <source>
        <dbReference type="ARBA" id="ARBA00022723"/>
    </source>
</evidence>
<dbReference type="SMART" id="SM00829">
    <property type="entry name" value="PKS_ER"/>
    <property type="match status" value="1"/>
</dbReference>
<dbReference type="OrthoDB" id="3941538at2759"/>
<dbReference type="PROSITE" id="PS00059">
    <property type="entry name" value="ADH_ZINC"/>
    <property type="match status" value="1"/>
</dbReference>
<dbReference type="PANTHER" id="PTHR43161">
    <property type="entry name" value="SORBITOL DEHYDROGENASE"/>
    <property type="match status" value="1"/>
</dbReference>
<dbReference type="PANTHER" id="PTHR43161:SF23">
    <property type="entry name" value="(R,R)-BUTANEDIOL DEHYDROGENASE-RELATED"/>
    <property type="match status" value="1"/>
</dbReference>
<dbReference type="Pfam" id="PF08240">
    <property type="entry name" value="ADH_N"/>
    <property type="match status" value="1"/>
</dbReference>
<keyword evidence="5" id="KW-0560">Oxidoreductase</keyword>
<accession>R7YXG4</accession>
<dbReference type="HOGENOM" id="CLU_026673_11_0_1"/>
<evidence type="ECO:0000256" key="6">
    <source>
        <dbReference type="RuleBase" id="RU361277"/>
    </source>
</evidence>
<dbReference type="RefSeq" id="XP_007781917.1">
    <property type="nucleotide sequence ID" value="XM_007783727.1"/>
</dbReference>
<protein>
    <recommendedName>
        <fullName evidence="7">Enoyl reductase (ER) domain-containing protein</fullName>
    </recommendedName>
</protein>
<dbReference type="Gene3D" id="3.90.180.10">
    <property type="entry name" value="Medium-chain alcohol dehydrogenases, catalytic domain"/>
    <property type="match status" value="1"/>
</dbReference>
<dbReference type="Pfam" id="PF00107">
    <property type="entry name" value="ADH_zinc_N"/>
    <property type="match status" value="1"/>
</dbReference>
<comment type="similarity">
    <text evidence="2 6">Belongs to the zinc-containing alcohol dehydrogenase family.</text>
</comment>
<sequence>MRAARYYGKEDVRIEDIPKPECGEGQVRIAPAFVGICGTDLHEYLGGPTFCPVSPHPVTKETIPVTLGHEFSGVVEEVGPDINSFSIGQHVVVQPTISCGTCGACKAGVENTCHNGGFVGLSGGGGGLSDSLVVPASYVLPLPENVPLDVGALVEPLSVAWHAISAAPLDESSTVLVLGGGPIGLAVVQCLGAKKVKKIILSEVAPARQQFAREFGAHHVLDPRENDLVAMTKELSDENGADVVFDCAGVPASITTACQSVKSRGTVVNVAIWEKAVPFNPNMLVFREAKFTAVLGYQRKDFEAVIEALGSVGQLQPSRMITRKIRLEDLVEQGILALTTAKDQVKILVDLAA</sequence>
<dbReference type="InterPro" id="IPR011032">
    <property type="entry name" value="GroES-like_sf"/>
</dbReference>
<feature type="domain" description="Enoyl reductase (ER)" evidence="7">
    <location>
        <begin position="8"/>
        <end position="349"/>
    </location>
</feature>
<dbReference type="GO" id="GO:0000721">
    <property type="term" value="F:(R,R)-butanediol dehydrogenase activity"/>
    <property type="evidence" value="ECO:0007669"/>
    <property type="project" value="TreeGrafter"/>
</dbReference>
<dbReference type="InterPro" id="IPR036291">
    <property type="entry name" value="NAD(P)-bd_dom_sf"/>
</dbReference>
<dbReference type="Gene3D" id="3.40.50.720">
    <property type="entry name" value="NAD(P)-binding Rossmann-like Domain"/>
    <property type="match status" value="1"/>
</dbReference>
<dbReference type="SUPFAM" id="SSF50129">
    <property type="entry name" value="GroES-like"/>
    <property type="match status" value="1"/>
</dbReference>
<dbReference type="OMA" id="LFCGHCA"/>
<gene>
    <name evidence="8" type="ORF">W97_05846</name>
</gene>
<dbReference type="InterPro" id="IPR002328">
    <property type="entry name" value="ADH_Zn_CS"/>
</dbReference>
<evidence type="ECO:0000313" key="8">
    <source>
        <dbReference type="EMBL" id="EON66600.1"/>
    </source>
</evidence>
<dbReference type="AlphaFoldDB" id="R7YXG4"/>
<dbReference type="CDD" id="cd08233">
    <property type="entry name" value="butanediol_DH_like"/>
    <property type="match status" value="1"/>
</dbReference>